<sequence length="247" mass="28811">MNVIQKIRSNFSKGVYSAKNKISFSHAIHNSKLARKIFPKNNSIYVTIIRDPVKQFLSSLNYDPPRTKIKELYFKSFYNKTFTNQTINFDLSEACFTRNLMSYDLGLVECDGYYEGSKKQLLKDFQQDFDLVLLAEYFNEGMVLLKKFLNLSYDDIVCLSVNEGTASPTQEQRLMAQEIIPKEKIGAIVKRRSWNSQKFKQEISKSMHIWANKKKFFPKSSLQSLQISKKFAAKNEKTLLDVNRNKY</sequence>
<reference evidence="10 11" key="1">
    <citation type="journal article" date="2018" name="Sci. Rep.">
        <title>Genomic signatures of local adaptation to the degree of environmental predictability in rotifers.</title>
        <authorList>
            <person name="Franch-Gras L."/>
            <person name="Hahn C."/>
            <person name="Garcia-Roger E.M."/>
            <person name="Carmona M.J."/>
            <person name="Serra M."/>
            <person name="Gomez A."/>
        </authorList>
    </citation>
    <scope>NUCLEOTIDE SEQUENCE [LARGE SCALE GENOMIC DNA]</scope>
    <source>
        <strain evidence="10">HYR1</strain>
    </source>
</reference>
<dbReference type="InterPro" id="IPR009729">
    <property type="entry name" value="Gal-3-0_sulfotransfrase"/>
</dbReference>
<evidence type="ECO:0000256" key="8">
    <source>
        <dbReference type="ARBA" id="ARBA00023136"/>
    </source>
</evidence>
<evidence type="ECO:0000313" key="11">
    <source>
        <dbReference type="Proteomes" id="UP000276133"/>
    </source>
</evidence>
<dbReference type="EMBL" id="REGN01003253">
    <property type="protein sequence ID" value="RNA23603.1"/>
    <property type="molecule type" value="Genomic_DNA"/>
</dbReference>
<organism evidence="10 11">
    <name type="scientific">Brachionus plicatilis</name>
    <name type="common">Marine rotifer</name>
    <name type="synonym">Brachionus muelleri</name>
    <dbReference type="NCBI Taxonomy" id="10195"/>
    <lineage>
        <taxon>Eukaryota</taxon>
        <taxon>Metazoa</taxon>
        <taxon>Spiralia</taxon>
        <taxon>Gnathifera</taxon>
        <taxon>Rotifera</taxon>
        <taxon>Eurotatoria</taxon>
        <taxon>Monogononta</taxon>
        <taxon>Pseudotrocha</taxon>
        <taxon>Ploima</taxon>
        <taxon>Brachionidae</taxon>
        <taxon>Brachionus</taxon>
    </lineage>
</organism>
<keyword evidence="3 10" id="KW-0808">Transferase</keyword>
<keyword evidence="8" id="KW-0472">Membrane</keyword>
<keyword evidence="6" id="KW-1133">Transmembrane helix</keyword>
<keyword evidence="11" id="KW-1185">Reference proteome</keyword>
<evidence type="ECO:0000256" key="6">
    <source>
        <dbReference type="ARBA" id="ARBA00022989"/>
    </source>
</evidence>
<evidence type="ECO:0000256" key="4">
    <source>
        <dbReference type="ARBA" id="ARBA00022692"/>
    </source>
</evidence>
<keyword evidence="7" id="KW-0333">Golgi apparatus</keyword>
<evidence type="ECO:0000256" key="9">
    <source>
        <dbReference type="ARBA" id="ARBA00023180"/>
    </source>
</evidence>
<evidence type="ECO:0000256" key="7">
    <source>
        <dbReference type="ARBA" id="ARBA00023034"/>
    </source>
</evidence>
<dbReference type="Proteomes" id="UP000276133">
    <property type="component" value="Unassembled WGS sequence"/>
</dbReference>
<dbReference type="GO" id="GO:0001733">
    <property type="term" value="F:galactosylceramide sulfotransferase activity"/>
    <property type="evidence" value="ECO:0007669"/>
    <property type="project" value="UniProtKB-EC"/>
</dbReference>
<accession>A0A3M7RJ61</accession>
<evidence type="ECO:0000256" key="1">
    <source>
        <dbReference type="ARBA" id="ARBA00004323"/>
    </source>
</evidence>
<evidence type="ECO:0000313" key="10">
    <source>
        <dbReference type="EMBL" id="RNA23603.1"/>
    </source>
</evidence>
<dbReference type="Gene3D" id="3.40.50.300">
    <property type="entry name" value="P-loop containing nucleotide triphosphate hydrolases"/>
    <property type="match status" value="1"/>
</dbReference>
<name>A0A3M7RJ61_BRAPC</name>
<evidence type="ECO:0000256" key="3">
    <source>
        <dbReference type="ARBA" id="ARBA00022679"/>
    </source>
</evidence>
<keyword evidence="9" id="KW-0325">Glycoprotein</keyword>
<protein>
    <submittedName>
        <fullName evidence="10">Galactosylceramide sulfotransferase-like</fullName>
        <ecNumber evidence="10">2.8.2.11</ecNumber>
    </submittedName>
</protein>
<dbReference type="PANTHER" id="PTHR14647:SF87">
    <property type="entry name" value="PUTATIVE-RELATED"/>
    <property type="match status" value="1"/>
</dbReference>
<evidence type="ECO:0000256" key="5">
    <source>
        <dbReference type="ARBA" id="ARBA00022968"/>
    </source>
</evidence>
<evidence type="ECO:0000256" key="2">
    <source>
        <dbReference type="ARBA" id="ARBA00008124"/>
    </source>
</evidence>
<comment type="similarity">
    <text evidence="2">Belongs to the galactose-3-O-sulfotransferase family.</text>
</comment>
<dbReference type="EC" id="2.8.2.11" evidence="10"/>
<comment type="caution">
    <text evidence="10">The sequence shown here is derived from an EMBL/GenBank/DDBJ whole genome shotgun (WGS) entry which is preliminary data.</text>
</comment>
<proteinExistence type="inferred from homology"/>
<dbReference type="OrthoDB" id="514299at2759"/>
<keyword evidence="4" id="KW-0812">Transmembrane</keyword>
<dbReference type="Pfam" id="PF06990">
    <property type="entry name" value="Gal-3-0_sulfotr"/>
    <property type="match status" value="1"/>
</dbReference>
<dbReference type="AlphaFoldDB" id="A0A3M7RJ61"/>
<keyword evidence="5" id="KW-0735">Signal-anchor</keyword>
<dbReference type="PANTHER" id="PTHR14647">
    <property type="entry name" value="GALACTOSE-3-O-SULFOTRANSFERASE"/>
    <property type="match status" value="1"/>
</dbReference>
<gene>
    <name evidence="10" type="ORF">BpHYR1_049562</name>
</gene>
<comment type="subcellular location">
    <subcellularLocation>
        <location evidence="1">Golgi apparatus membrane</location>
        <topology evidence="1">Single-pass type II membrane protein</topology>
    </subcellularLocation>
</comment>
<dbReference type="GO" id="GO:0009247">
    <property type="term" value="P:glycolipid biosynthetic process"/>
    <property type="evidence" value="ECO:0007669"/>
    <property type="project" value="InterPro"/>
</dbReference>
<dbReference type="InterPro" id="IPR027417">
    <property type="entry name" value="P-loop_NTPase"/>
</dbReference>
<dbReference type="GO" id="GO:0000139">
    <property type="term" value="C:Golgi membrane"/>
    <property type="evidence" value="ECO:0007669"/>
    <property type="project" value="UniProtKB-SubCell"/>
</dbReference>